<dbReference type="Proteomes" id="UP000000267">
    <property type="component" value="Unassembled WGS sequence"/>
</dbReference>
<reference evidence="8 9" key="1">
    <citation type="journal article" date="2007" name="Proc. Natl. Acad. Sci. U.S.A.">
        <title>Independent sorting-out of thousands of duplicated gene pairs in two yeast species descended from a whole-genome duplication.</title>
        <authorList>
            <person name="Scannell D.R."/>
            <person name="Frank A.C."/>
            <person name="Conant G.C."/>
            <person name="Byrne K.P."/>
            <person name="Woolfit M."/>
            <person name="Wolfe K.H."/>
        </authorList>
    </citation>
    <scope>NUCLEOTIDE SEQUENCE [LARGE SCALE GENOMIC DNA]</scope>
    <source>
        <strain evidence="9">ATCC 22028 / DSM 70294 / BCRC 21397 / CBS 2163 / NBRC 10782 / NRRL Y-8283 / UCD 57-17</strain>
    </source>
</reference>
<dbReference type="InParanoid" id="A7TGY9"/>
<dbReference type="GO" id="GO:0043565">
    <property type="term" value="F:sequence-specific DNA binding"/>
    <property type="evidence" value="ECO:0007669"/>
    <property type="project" value="EnsemblFungi"/>
</dbReference>
<evidence type="ECO:0000256" key="5">
    <source>
        <dbReference type="ARBA" id="ARBA00022829"/>
    </source>
</evidence>
<dbReference type="GO" id="GO:0000785">
    <property type="term" value="C:chromatin"/>
    <property type="evidence" value="ECO:0007669"/>
    <property type="project" value="EnsemblFungi"/>
</dbReference>
<protein>
    <submittedName>
        <fullName evidence="8">Uncharacterized protein</fullName>
    </submittedName>
</protein>
<comment type="subcellular location">
    <subcellularLocation>
        <location evidence="1">Nucleus</location>
    </subcellularLocation>
</comment>
<dbReference type="OMA" id="KIASRNC"/>
<sequence length="645" mass="75378">MVDNEVNSNVSKPRPELVYGLAHEYLEQAYKLSGKVSDEVQLQQYYTLISMGIKCLQRLKLEYSLTVEQDAKITLELVHVLLNETNNLSLAEDYLSSLRERLKNHKLGVLNEKLHCEFIALYEIPMKYSSEYYYKMSTRSCDSLLEYLKTLESTQEVQEFWVPLFSFINIWLNIKIGKKNLIRSKFNNLLEKSSKLNHEWEAFIILAYVSFLLDERYTVPPDVIEKLNEINTNRFSPTLVAWRMVLELMMQIYKEENITNKLNEFKEFFNQQKSNLENRDNYCIKFDDSNRINITLPLIFNYKDLKNILLLLQSISYLVNCYDKNANFSTKFLPKVQSTTKKLIDSLNDKSTSENSLSYWDAKINWYKSIISYCNFYQLWEQLILTPQKLINNDFSEISNTSQNSFDSYHTLMEGITSQIKGDGTLSLDQYSTVVRSKNATVEIRMISLLNSFIIKSSEGIKNEQSHQSVSDSHNIWQQVEKLLEESDLKENSIWECTLTILWVTTHFKPFTDQPLPCTDEERSHYLEKLRVYYNSNKIQGLNDVEISVLKEEGKYLKLKKGLLLRILLNYLGCSLFEHDLESICKISEVCFNLSKLQDMPVIRYIIGLWHLISCTSAMKSKEVTITRAKLEQTVQDIIALNQGP</sequence>
<keyword evidence="7" id="KW-0131">Cell cycle</keyword>
<dbReference type="RefSeq" id="XP_001646299.1">
    <property type="nucleotide sequence ID" value="XM_001646249.1"/>
</dbReference>
<dbReference type="GO" id="GO:0051301">
    <property type="term" value="P:cell division"/>
    <property type="evidence" value="ECO:0007669"/>
    <property type="project" value="UniProtKB-KW"/>
</dbReference>
<dbReference type="EMBL" id="DS480389">
    <property type="protein sequence ID" value="EDO18441.1"/>
    <property type="molecule type" value="Genomic_DNA"/>
</dbReference>
<keyword evidence="4" id="KW-0498">Mitosis</keyword>
<dbReference type="AlphaFoldDB" id="A7TGY9"/>
<evidence type="ECO:0000256" key="6">
    <source>
        <dbReference type="ARBA" id="ARBA00023242"/>
    </source>
</evidence>
<dbReference type="GO" id="GO:0006302">
    <property type="term" value="P:double-strand break repair"/>
    <property type="evidence" value="ECO:0007669"/>
    <property type="project" value="EnsemblFungi"/>
</dbReference>
<keyword evidence="5" id="KW-0159">Chromosome partition</keyword>
<organism evidence="9">
    <name type="scientific">Vanderwaltozyma polyspora (strain ATCC 22028 / DSM 70294 / BCRC 21397 / CBS 2163 / NBRC 10782 / NRRL Y-8283 / UCD 57-17)</name>
    <name type="common">Kluyveromyces polysporus</name>
    <dbReference type="NCBI Taxonomy" id="436907"/>
    <lineage>
        <taxon>Eukaryota</taxon>
        <taxon>Fungi</taxon>
        <taxon>Dikarya</taxon>
        <taxon>Ascomycota</taxon>
        <taxon>Saccharomycotina</taxon>
        <taxon>Saccharomycetes</taxon>
        <taxon>Saccharomycetales</taxon>
        <taxon>Saccharomycetaceae</taxon>
        <taxon>Vanderwaltozyma</taxon>
    </lineage>
</organism>
<dbReference type="STRING" id="436907.A7TGY9"/>
<dbReference type="GO" id="GO:0071169">
    <property type="term" value="P:establishment of protein localization to chromatin"/>
    <property type="evidence" value="ECO:0007669"/>
    <property type="project" value="EnsemblFungi"/>
</dbReference>
<comment type="similarity">
    <text evidence="2">Belongs to the SCC4/mau-2 family.</text>
</comment>
<keyword evidence="9" id="KW-1185">Reference proteome</keyword>
<dbReference type="eggNOG" id="ENOG502QQXI">
    <property type="taxonomic scope" value="Eukaryota"/>
</dbReference>
<dbReference type="GO" id="GO:0007076">
    <property type="term" value="P:mitotic chromosome condensation"/>
    <property type="evidence" value="ECO:0007669"/>
    <property type="project" value="EnsemblFungi"/>
</dbReference>
<evidence type="ECO:0000256" key="3">
    <source>
        <dbReference type="ARBA" id="ARBA00022618"/>
    </source>
</evidence>
<dbReference type="GeneID" id="5546729"/>
<name>A7TGY9_VANPO</name>
<dbReference type="GO" id="GO:0043515">
    <property type="term" value="F:kinetochore binding"/>
    <property type="evidence" value="ECO:0007669"/>
    <property type="project" value="EnsemblFungi"/>
</dbReference>
<evidence type="ECO:0000256" key="4">
    <source>
        <dbReference type="ARBA" id="ARBA00022776"/>
    </source>
</evidence>
<evidence type="ECO:0000256" key="2">
    <source>
        <dbReference type="ARBA" id="ARBA00008585"/>
    </source>
</evidence>
<evidence type="ECO:0000256" key="7">
    <source>
        <dbReference type="ARBA" id="ARBA00023306"/>
    </source>
</evidence>
<dbReference type="InterPro" id="IPR019440">
    <property type="entry name" value="MAU2"/>
</dbReference>
<dbReference type="HOGENOM" id="CLU_409364_0_0_1"/>
<dbReference type="GO" id="GO:0070550">
    <property type="term" value="P:rDNA chromatin condensation"/>
    <property type="evidence" value="ECO:0007669"/>
    <property type="project" value="EnsemblFungi"/>
</dbReference>
<accession>A7TGY9</accession>
<dbReference type="FunCoup" id="A7TGY9">
    <property type="interactions" value="156"/>
</dbReference>
<dbReference type="GO" id="GO:0034087">
    <property type="term" value="P:establishment of mitotic sister chromatid cohesion"/>
    <property type="evidence" value="ECO:0007669"/>
    <property type="project" value="EnsemblFungi"/>
</dbReference>
<proteinExistence type="inferred from homology"/>
<dbReference type="PhylomeDB" id="A7TGY9"/>
<keyword evidence="3" id="KW-0132">Cell division</keyword>
<dbReference type="OrthoDB" id="4062938at2759"/>
<gene>
    <name evidence="8" type="ORF">Kpol_1032p35</name>
</gene>
<dbReference type="Pfam" id="PF10345">
    <property type="entry name" value="Cohesin_load"/>
    <property type="match status" value="1"/>
</dbReference>
<dbReference type="KEGG" id="vpo:Kpol_1032p35"/>
<evidence type="ECO:0000256" key="1">
    <source>
        <dbReference type="ARBA" id="ARBA00004123"/>
    </source>
</evidence>
<dbReference type="GO" id="GO:0032116">
    <property type="term" value="C:SMC loading complex"/>
    <property type="evidence" value="ECO:0007669"/>
    <property type="project" value="EnsemblFungi"/>
</dbReference>
<evidence type="ECO:0000313" key="8">
    <source>
        <dbReference type="EMBL" id="EDO18441.1"/>
    </source>
</evidence>
<evidence type="ECO:0000313" key="9">
    <source>
        <dbReference type="Proteomes" id="UP000000267"/>
    </source>
</evidence>
<keyword evidence="6" id="KW-0539">Nucleus</keyword>